<dbReference type="InterPro" id="IPR014756">
    <property type="entry name" value="Ig_E-set"/>
</dbReference>
<dbReference type="InterPro" id="IPR029058">
    <property type="entry name" value="AB_hydrolase_fold"/>
</dbReference>
<reference evidence="2 3" key="1">
    <citation type="submission" date="2019-12" db="EMBL/GenBank/DDBJ databases">
        <title>Genomic-based taxomic classification of the family Erythrobacteraceae.</title>
        <authorList>
            <person name="Xu L."/>
        </authorList>
    </citation>
    <scope>NUCLEOTIDE SEQUENCE [LARGE SCALE GENOMIC DNA]</scope>
    <source>
        <strain evidence="2 3">DSM 18604</strain>
    </source>
</reference>
<dbReference type="Proteomes" id="UP000460561">
    <property type="component" value="Unassembled WGS sequence"/>
</dbReference>
<dbReference type="GO" id="GO:0016747">
    <property type="term" value="F:acyltransferase activity, transferring groups other than amino-acyl groups"/>
    <property type="evidence" value="ECO:0007669"/>
    <property type="project" value="TreeGrafter"/>
</dbReference>
<dbReference type="EMBL" id="WTYQ01000006">
    <property type="protein sequence ID" value="MXP27131.1"/>
    <property type="molecule type" value="Genomic_DNA"/>
</dbReference>
<dbReference type="SUPFAM" id="SSF81296">
    <property type="entry name" value="E set domains"/>
    <property type="match status" value="1"/>
</dbReference>
<dbReference type="PANTHER" id="PTHR48098">
    <property type="entry name" value="ENTEROCHELIN ESTERASE-RELATED"/>
    <property type="match status" value="1"/>
</dbReference>
<dbReference type="RefSeq" id="WP_160740338.1">
    <property type="nucleotide sequence ID" value="NZ_WTYQ01000006.1"/>
</dbReference>
<dbReference type="SUPFAM" id="SSF53474">
    <property type="entry name" value="alpha/beta-Hydrolases"/>
    <property type="match status" value="1"/>
</dbReference>
<dbReference type="Gene3D" id="2.60.40.10">
    <property type="entry name" value="Immunoglobulins"/>
    <property type="match status" value="1"/>
</dbReference>
<keyword evidence="1" id="KW-0732">Signal</keyword>
<dbReference type="Gene3D" id="3.40.50.1820">
    <property type="entry name" value="alpha/beta hydrolase"/>
    <property type="match status" value="1"/>
</dbReference>
<name>A0A845ADS7_9SPHN</name>
<organism evidence="2 3">
    <name type="scientific">Altericroceibacterium indicum</name>
    <dbReference type="NCBI Taxonomy" id="374177"/>
    <lineage>
        <taxon>Bacteria</taxon>
        <taxon>Pseudomonadati</taxon>
        <taxon>Pseudomonadota</taxon>
        <taxon>Alphaproteobacteria</taxon>
        <taxon>Sphingomonadales</taxon>
        <taxon>Erythrobacteraceae</taxon>
        <taxon>Altericroceibacterium</taxon>
    </lineage>
</organism>
<feature type="signal peptide" evidence="1">
    <location>
        <begin position="1"/>
        <end position="26"/>
    </location>
</feature>
<dbReference type="InterPro" id="IPR013783">
    <property type="entry name" value="Ig-like_fold"/>
</dbReference>
<accession>A0A845ADS7</accession>
<sequence>MKPIHFISGGLLSFALTLALGQPALAQDHGAQSCAPQGFFAMPDYQSVEIHDDGRVTFRMCAPDARDVRVISSDVAEVIPMGFPPGSPVGLPMQKGPGGLWSVTTDKPFPADTYRFNFQVDGVRVPDPLATNFSEERIGVDSVMEVPGPAGAFQAYHKDVPHGAVSTVHYWSDTLGTERRAHIYTPPGYMKDAKNYPVLYLVHGAGDSDDSWTSVGHANYILDNLIASGKAKPMIVVMPFGHTPPRKGEDLLANNDFGNDMLKDLMPYVASHYRTIENADNRAMAGLSMGGAHTIRNGITHPELFHYIGVFSMGLGVGDAGDQVTAYEAQNDAALKKAARDLKLMYYAIGKDDFLYATVAPTRGIFDKYGIKYTYHESKGGHTWANWRQYLNDFAPRLFK</sequence>
<keyword evidence="3" id="KW-1185">Reference proteome</keyword>
<comment type="caution">
    <text evidence="2">The sequence shown here is derived from an EMBL/GenBank/DDBJ whole genome shotgun (WGS) entry which is preliminary data.</text>
</comment>
<evidence type="ECO:0000313" key="2">
    <source>
        <dbReference type="EMBL" id="MXP27131.1"/>
    </source>
</evidence>
<dbReference type="InterPro" id="IPR000801">
    <property type="entry name" value="Esterase-like"/>
</dbReference>
<gene>
    <name evidence="2" type="ORF">GRI39_13940</name>
</gene>
<protein>
    <submittedName>
        <fullName evidence="2">Esterase</fullName>
    </submittedName>
</protein>
<evidence type="ECO:0000313" key="3">
    <source>
        <dbReference type="Proteomes" id="UP000460561"/>
    </source>
</evidence>
<dbReference type="InterPro" id="IPR050583">
    <property type="entry name" value="Mycobacterial_A85_antigen"/>
</dbReference>
<dbReference type="PANTHER" id="PTHR48098:SF1">
    <property type="entry name" value="DIACYLGLYCEROL ACYLTRANSFERASE_MYCOLYLTRANSFERASE AG85A"/>
    <property type="match status" value="1"/>
</dbReference>
<dbReference type="Pfam" id="PF00756">
    <property type="entry name" value="Esterase"/>
    <property type="match status" value="1"/>
</dbReference>
<dbReference type="OrthoDB" id="5523653at2"/>
<feature type="chain" id="PRO_5032709569" evidence="1">
    <location>
        <begin position="27"/>
        <end position="400"/>
    </location>
</feature>
<proteinExistence type="predicted"/>
<evidence type="ECO:0000256" key="1">
    <source>
        <dbReference type="SAM" id="SignalP"/>
    </source>
</evidence>
<dbReference type="AlphaFoldDB" id="A0A845ADS7"/>